<dbReference type="EMBL" id="BAABBR010000001">
    <property type="protein sequence ID" value="GAA4043507.1"/>
    <property type="molecule type" value="Genomic_DNA"/>
</dbReference>
<dbReference type="Pfam" id="PF03734">
    <property type="entry name" value="YkuD"/>
    <property type="match status" value="1"/>
</dbReference>
<keyword evidence="8" id="KW-0732">Signal</keyword>
<evidence type="ECO:0000256" key="3">
    <source>
        <dbReference type="ARBA" id="ARBA00022679"/>
    </source>
</evidence>
<keyword evidence="4 7" id="KW-0133">Cell shape</keyword>
<evidence type="ECO:0000313" key="11">
    <source>
        <dbReference type="Proteomes" id="UP001424459"/>
    </source>
</evidence>
<dbReference type="InterPro" id="IPR045380">
    <property type="entry name" value="LD_TPept_scaffold_dom"/>
</dbReference>
<dbReference type="Proteomes" id="UP001424459">
    <property type="component" value="Unassembled WGS sequence"/>
</dbReference>
<feature type="signal peptide" evidence="8">
    <location>
        <begin position="1"/>
        <end position="22"/>
    </location>
</feature>
<dbReference type="InterPro" id="IPR052905">
    <property type="entry name" value="LD-transpeptidase_YkuD-like"/>
</dbReference>
<reference evidence="11" key="1">
    <citation type="journal article" date="2019" name="Int. J. Syst. Evol. Microbiol.">
        <title>The Global Catalogue of Microorganisms (GCM) 10K type strain sequencing project: providing services to taxonomists for standard genome sequencing and annotation.</title>
        <authorList>
            <consortium name="The Broad Institute Genomics Platform"/>
            <consortium name="The Broad Institute Genome Sequencing Center for Infectious Disease"/>
            <person name="Wu L."/>
            <person name="Ma J."/>
        </authorList>
    </citation>
    <scope>NUCLEOTIDE SEQUENCE [LARGE SCALE GENOMIC DNA]</scope>
    <source>
        <strain evidence="11">JCM 17564</strain>
    </source>
</reference>
<feature type="active site" description="Proton donor/acceptor" evidence="7">
    <location>
        <position position="342"/>
    </location>
</feature>
<sequence>MKKLLLATTMLGLIVGAAPAEAKKKKPLPPPPAPVVRVAPTDPVELYYYQHADAPIWFRSDATRAAATRLSAILKRAPIDGFTAGPGLAAQVDAAIAAATPGNAAATKAAEFALSKAWVSYMQFLRTPPKGVVYGYPILQPQARPDQILLTTAASADLAAQLDKMADVNPTYRGLREAALASGMTAADTSLASNLERARFLPSTGRFVMVDIGNATLTMYEGGQPVDKMKVVVGTPALQTPMIASIIHYVTLNPYWNVPPNLIHKVVAPGALKGGDGYLKPRGYEVMSGWGPDATVLPASSVDWQKVIDNPESIRVRQKPGLANSMGRLKVPFPSGQDIYLHDTPSKDKFKETDRHLSNGCIRLEDARRFARWLMGREPAMSGSDPEQMVQLTQGVPVYLTYLTAEPGPDGKLVMRKDAYGWDGRPDLQLAASTAYTSVARPAP</sequence>
<evidence type="ECO:0000256" key="5">
    <source>
        <dbReference type="ARBA" id="ARBA00022984"/>
    </source>
</evidence>
<evidence type="ECO:0000256" key="1">
    <source>
        <dbReference type="ARBA" id="ARBA00004752"/>
    </source>
</evidence>
<dbReference type="RefSeq" id="WP_344697519.1">
    <property type="nucleotide sequence ID" value="NZ_BAABBR010000001.1"/>
</dbReference>
<dbReference type="PANTHER" id="PTHR41533">
    <property type="entry name" value="L,D-TRANSPEPTIDASE HI_1667-RELATED"/>
    <property type="match status" value="1"/>
</dbReference>
<dbReference type="Gene3D" id="2.40.440.10">
    <property type="entry name" value="L,D-transpeptidase catalytic domain-like"/>
    <property type="match status" value="1"/>
</dbReference>
<evidence type="ECO:0000313" key="10">
    <source>
        <dbReference type="EMBL" id="GAA4043507.1"/>
    </source>
</evidence>
<evidence type="ECO:0000256" key="7">
    <source>
        <dbReference type="PROSITE-ProRule" id="PRU01373"/>
    </source>
</evidence>
<dbReference type="PROSITE" id="PS52029">
    <property type="entry name" value="LD_TPASE"/>
    <property type="match status" value="1"/>
</dbReference>
<feature type="active site" description="Nucleophile" evidence="7">
    <location>
        <position position="361"/>
    </location>
</feature>
<dbReference type="InterPro" id="IPR038063">
    <property type="entry name" value="Transpep_catalytic_dom"/>
</dbReference>
<keyword evidence="5 7" id="KW-0573">Peptidoglycan synthesis</keyword>
<name>A0ABP7UHK8_9SPHN</name>
<evidence type="ECO:0000256" key="2">
    <source>
        <dbReference type="ARBA" id="ARBA00005992"/>
    </source>
</evidence>
<feature type="chain" id="PRO_5046576818" description="L,D-TPase catalytic domain-containing protein" evidence="8">
    <location>
        <begin position="23"/>
        <end position="444"/>
    </location>
</feature>
<comment type="caution">
    <text evidence="10">The sequence shown here is derived from an EMBL/GenBank/DDBJ whole genome shotgun (WGS) entry which is preliminary data.</text>
</comment>
<dbReference type="SUPFAM" id="SSF141523">
    <property type="entry name" value="L,D-transpeptidase catalytic domain-like"/>
    <property type="match status" value="1"/>
</dbReference>
<evidence type="ECO:0000256" key="6">
    <source>
        <dbReference type="ARBA" id="ARBA00023316"/>
    </source>
</evidence>
<evidence type="ECO:0000256" key="8">
    <source>
        <dbReference type="SAM" id="SignalP"/>
    </source>
</evidence>
<evidence type="ECO:0000256" key="4">
    <source>
        <dbReference type="ARBA" id="ARBA00022960"/>
    </source>
</evidence>
<keyword evidence="11" id="KW-1185">Reference proteome</keyword>
<dbReference type="PANTHER" id="PTHR41533:SF2">
    <property type="entry name" value="BLR7131 PROTEIN"/>
    <property type="match status" value="1"/>
</dbReference>
<comment type="pathway">
    <text evidence="1 7">Cell wall biogenesis; peptidoglycan biosynthesis.</text>
</comment>
<accession>A0ABP7UHK8</accession>
<organism evidence="10 11">
    <name type="scientific">Sphingomonas rosea</name>
    <dbReference type="NCBI Taxonomy" id="335605"/>
    <lineage>
        <taxon>Bacteria</taxon>
        <taxon>Pseudomonadati</taxon>
        <taxon>Pseudomonadota</taxon>
        <taxon>Alphaproteobacteria</taxon>
        <taxon>Sphingomonadales</taxon>
        <taxon>Sphingomonadaceae</taxon>
        <taxon>Sphingomonas</taxon>
    </lineage>
</organism>
<dbReference type="CDD" id="cd16913">
    <property type="entry name" value="YkuD_like"/>
    <property type="match status" value="1"/>
</dbReference>
<keyword evidence="6 7" id="KW-0961">Cell wall biogenesis/degradation</keyword>
<evidence type="ECO:0000259" key="9">
    <source>
        <dbReference type="PROSITE" id="PS52029"/>
    </source>
</evidence>
<dbReference type="InterPro" id="IPR005490">
    <property type="entry name" value="LD_TPept_cat_dom"/>
</dbReference>
<feature type="domain" description="L,D-TPase catalytic" evidence="9">
    <location>
        <begin position="206"/>
        <end position="401"/>
    </location>
</feature>
<proteinExistence type="inferred from homology"/>
<dbReference type="Pfam" id="PF20142">
    <property type="entry name" value="Scaffold"/>
    <property type="match status" value="1"/>
</dbReference>
<protein>
    <recommendedName>
        <fullName evidence="9">L,D-TPase catalytic domain-containing protein</fullName>
    </recommendedName>
</protein>
<comment type="similarity">
    <text evidence="2">Belongs to the YkuD family.</text>
</comment>
<keyword evidence="3" id="KW-0808">Transferase</keyword>
<gene>
    <name evidence="10" type="ORF">GCM10022281_25910</name>
</gene>